<protein>
    <submittedName>
        <fullName evidence="1">Uncharacterized protein</fullName>
    </submittedName>
</protein>
<name>A0ACC0NB38_RHOML</name>
<evidence type="ECO:0000313" key="2">
    <source>
        <dbReference type="Proteomes" id="UP001062846"/>
    </source>
</evidence>
<keyword evidence="2" id="KW-1185">Reference proteome</keyword>
<reference evidence="1" key="1">
    <citation type="submission" date="2022-02" db="EMBL/GenBank/DDBJ databases">
        <title>Plant Genome Project.</title>
        <authorList>
            <person name="Zhang R.-G."/>
        </authorList>
    </citation>
    <scope>NUCLEOTIDE SEQUENCE</scope>
    <source>
        <strain evidence="1">AT1</strain>
    </source>
</reference>
<proteinExistence type="predicted"/>
<accession>A0ACC0NB38</accession>
<organism evidence="1 2">
    <name type="scientific">Rhododendron molle</name>
    <name type="common">Chinese azalea</name>
    <name type="synonym">Azalea mollis</name>
    <dbReference type="NCBI Taxonomy" id="49168"/>
    <lineage>
        <taxon>Eukaryota</taxon>
        <taxon>Viridiplantae</taxon>
        <taxon>Streptophyta</taxon>
        <taxon>Embryophyta</taxon>
        <taxon>Tracheophyta</taxon>
        <taxon>Spermatophyta</taxon>
        <taxon>Magnoliopsida</taxon>
        <taxon>eudicotyledons</taxon>
        <taxon>Gunneridae</taxon>
        <taxon>Pentapetalae</taxon>
        <taxon>asterids</taxon>
        <taxon>Ericales</taxon>
        <taxon>Ericaceae</taxon>
        <taxon>Ericoideae</taxon>
        <taxon>Rhodoreae</taxon>
        <taxon>Rhododendron</taxon>
    </lineage>
</organism>
<sequence>MLSTQRLLDAVAKRLVETLSAPSSNLSSKRKGPCPPTRPPTPRVASRPRTSRPLQPPPKTTGSRSCRSTPRRSAGGCSTPSSPDPVTDGNGAQAPDVAPASSEETKAEETED</sequence>
<dbReference type="EMBL" id="CM046393">
    <property type="protein sequence ID" value="KAI8549999.1"/>
    <property type="molecule type" value="Genomic_DNA"/>
</dbReference>
<dbReference type="Proteomes" id="UP001062846">
    <property type="component" value="Chromosome 6"/>
</dbReference>
<evidence type="ECO:0000313" key="1">
    <source>
        <dbReference type="EMBL" id="KAI8549999.1"/>
    </source>
</evidence>
<gene>
    <name evidence="1" type="ORF">RHMOL_Rhmol06G0069500</name>
</gene>
<comment type="caution">
    <text evidence="1">The sequence shown here is derived from an EMBL/GenBank/DDBJ whole genome shotgun (WGS) entry which is preliminary data.</text>
</comment>